<dbReference type="GO" id="GO:0000398">
    <property type="term" value="P:mRNA splicing, via spliceosome"/>
    <property type="evidence" value="ECO:0007669"/>
    <property type="project" value="InterPro"/>
</dbReference>
<evidence type="ECO:0000313" key="5">
    <source>
        <dbReference type="Proteomes" id="UP000504610"/>
    </source>
</evidence>
<dbReference type="GO" id="GO:0003677">
    <property type="term" value="F:DNA binding"/>
    <property type="evidence" value="ECO:0007669"/>
    <property type="project" value="UniProtKB-KW"/>
</dbReference>
<organism evidence="5 6">
    <name type="scientific">Raphanus sativus</name>
    <name type="common">Radish</name>
    <name type="synonym">Raphanus raphanistrum var. sativus</name>
    <dbReference type="NCBI Taxonomy" id="3726"/>
    <lineage>
        <taxon>Eukaryota</taxon>
        <taxon>Viridiplantae</taxon>
        <taxon>Streptophyta</taxon>
        <taxon>Embryophyta</taxon>
        <taxon>Tracheophyta</taxon>
        <taxon>Spermatophyta</taxon>
        <taxon>Magnoliopsida</taxon>
        <taxon>eudicotyledons</taxon>
        <taxon>Gunneridae</taxon>
        <taxon>Pentapetalae</taxon>
        <taxon>rosids</taxon>
        <taxon>malvids</taxon>
        <taxon>Brassicales</taxon>
        <taxon>Brassicaceae</taxon>
        <taxon>Brassiceae</taxon>
        <taxon>Raphanus</taxon>
    </lineage>
</organism>
<dbReference type="GO" id="GO:0000974">
    <property type="term" value="C:Prp19 complex"/>
    <property type="evidence" value="ECO:0007669"/>
    <property type="project" value="InterPro"/>
</dbReference>
<accession>A0A6J0NP42</accession>
<dbReference type="InterPro" id="IPR047242">
    <property type="entry name" value="CDC5L/Cef1"/>
</dbReference>
<dbReference type="Pfam" id="PF25349">
    <property type="entry name" value="PH_PHS1"/>
    <property type="match status" value="1"/>
</dbReference>
<dbReference type="Proteomes" id="UP000504610">
    <property type="component" value="Chromosome 5"/>
</dbReference>
<feature type="compositionally biased region" description="Basic and acidic residues" evidence="3">
    <location>
        <begin position="383"/>
        <end position="392"/>
    </location>
</feature>
<gene>
    <name evidence="6" type="primary">LOC108856195</name>
</gene>
<dbReference type="InterPro" id="IPR057619">
    <property type="entry name" value="PH_PHS1"/>
</dbReference>
<dbReference type="RefSeq" id="XP_018485448.1">
    <property type="nucleotide sequence ID" value="XM_018629946.2"/>
</dbReference>
<evidence type="ECO:0000259" key="4">
    <source>
        <dbReference type="Pfam" id="PF25349"/>
    </source>
</evidence>
<feature type="region of interest" description="Disordered" evidence="3">
    <location>
        <begin position="570"/>
        <end position="604"/>
    </location>
</feature>
<dbReference type="GeneID" id="108856195"/>
<sequence>MAGSLTASVHEHHAEASEIPRWLISFARFVPFPSSPSPYPGLDPLGKSELSSSPDGTWLSTVNLRLVDEVNRSGAILSVQLAGKILEEHYISKLNFSWWPCITSVSELPPRGSRAILVSYMDSENEIQKFALRFSTCDAAVTFVAALKEKLKGLEEAGLQEREPDTSFQSDYNPGNETIPRATVEEPNMVKHLGSYVPEMQARLEYQDGKILHPPQSTLSHISNENCSNLPPNFTTLPSGCFPNSTLDAGQTTVKQDPGLKSQILEKLKGLEEVGIQERETRSETSFQSDYNPGNEIISRAIEEEPNMFKPPDSYVPEMQPRLEYEEIPEGSAALLAKNSQTPRQGNVAGKSDATVMEAENLARLVPNPASKPACPDPVGLDENEKDKTRAREKQLEEARRLASLHRKRKPDRIDYEAAIRFQKRAPADEDRPALPTTTTEGLEAQLDVARNKISQGQDAPAAILQANMLNDPESTWKRPKLMLPSDNDFEGIPKMGYATDLLAENEELPEGSAALLAKNSQTPRQGSVAGKVDAIVLKAEKIQTPDPMLSPSINPAAAALTPRIGLTPARDELHLNGEDMDNMDESEELMRGEKAEPEAEEDA</sequence>
<dbReference type="GO" id="GO:0005681">
    <property type="term" value="C:spliceosomal complex"/>
    <property type="evidence" value="ECO:0007669"/>
    <property type="project" value="TreeGrafter"/>
</dbReference>
<feature type="domain" description="Poor homologous synapsis 1 PH" evidence="4">
    <location>
        <begin position="21"/>
        <end position="157"/>
    </location>
</feature>
<keyword evidence="1" id="KW-0238">DNA-binding</keyword>
<evidence type="ECO:0000256" key="3">
    <source>
        <dbReference type="SAM" id="MobiDB-lite"/>
    </source>
</evidence>
<name>A0A6J0NP42_RAPSA</name>
<dbReference type="PANTHER" id="PTHR45885">
    <property type="entry name" value="CELL DIVISION CYCLE 5-LIKE PROTEIN"/>
    <property type="match status" value="1"/>
</dbReference>
<dbReference type="KEGG" id="rsz:108856195"/>
<feature type="region of interest" description="Disordered" evidence="3">
    <location>
        <begin position="367"/>
        <end position="392"/>
    </location>
</feature>
<reference evidence="6" key="2">
    <citation type="submission" date="2025-08" db="UniProtKB">
        <authorList>
            <consortium name="RefSeq"/>
        </authorList>
    </citation>
    <scope>IDENTIFICATION</scope>
    <source>
        <tissue evidence="6">Leaf</tissue>
    </source>
</reference>
<reference evidence="5" key="1">
    <citation type="journal article" date="2019" name="Database">
        <title>The radish genome database (RadishGD): an integrated information resource for radish genomics.</title>
        <authorList>
            <person name="Yu H.J."/>
            <person name="Baek S."/>
            <person name="Lee Y.J."/>
            <person name="Cho A."/>
            <person name="Mun J.H."/>
        </authorList>
    </citation>
    <scope>NUCLEOTIDE SEQUENCE [LARGE SCALE GENOMIC DNA]</scope>
    <source>
        <strain evidence="5">cv. WK10039</strain>
    </source>
</reference>
<evidence type="ECO:0000256" key="2">
    <source>
        <dbReference type="ARBA" id="ARBA00023242"/>
    </source>
</evidence>
<feature type="compositionally biased region" description="Basic and acidic residues" evidence="3">
    <location>
        <begin position="589"/>
        <end position="598"/>
    </location>
</feature>
<protein>
    <submittedName>
        <fullName evidence="6">Protein POOR HOMOLOGOUS SYNAPSIS 1-like isoform X1</fullName>
    </submittedName>
</protein>
<dbReference type="OrthoDB" id="1864854at2759"/>
<evidence type="ECO:0000256" key="1">
    <source>
        <dbReference type="ARBA" id="ARBA00023125"/>
    </source>
</evidence>
<feature type="region of interest" description="Disordered" evidence="3">
    <location>
        <begin position="157"/>
        <end position="180"/>
    </location>
</feature>
<feature type="compositionally biased region" description="Polar residues" evidence="3">
    <location>
        <begin position="166"/>
        <end position="176"/>
    </location>
</feature>
<evidence type="ECO:0000313" key="6">
    <source>
        <dbReference type="RefSeq" id="XP_018485448.1"/>
    </source>
</evidence>
<feature type="compositionally biased region" description="Acidic residues" evidence="3">
    <location>
        <begin position="579"/>
        <end position="588"/>
    </location>
</feature>
<dbReference type="PANTHER" id="PTHR45885:SF1">
    <property type="entry name" value="CELL DIVISION CYCLE 5-LIKE PROTEIN"/>
    <property type="match status" value="1"/>
</dbReference>
<keyword evidence="5" id="KW-1185">Reference proteome</keyword>
<keyword evidence="2" id="KW-0539">Nucleus</keyword>
<dbReference type="AlphaFoldDB" id="A0A6J0NP42"/>
<proteinExistence type="predicted"/>